<organism evidence="2 3">
    <name type="scientific">Symbiodinium natans</name>
    <dbReference type="NCBI Taxonomy" id="878477"/>
    <lineage>
        <taxon>Eukaryota</taxon>
        <taxon>Sar</taxon>
        <taxon>Alveolata</taxon>
        <taxon>Dinophyceae</taxon>
        <taxon>Suessiales</taxon>
        <taxon>Symbiodiniaceae</taxon>
        <taxon>Symbiodinium</taxon>
    </lineage>
</organism>
<name>A0A812Q6S1_9DINO</name>
<evidence type="ECO:0000313" key="2">
    <source>
        <dbReference type="EMBL" id="CAE7359437.1"/>
    </source>
</evidence>
<dbReference type="Proteomes" id="UP000604046">
    <property type="component" value="Unassembled WGS sequence"/>
</dbReference>
<dbReference type="EMBL" id="CAJNDS010002171">
    <property type="protein sequence ID" value="CAE7359437.1"/>
    <property type="molecule type" value="Genomic_DNA"/>
</dbReference>
<keyword evidence="3" id="KW-1185">Reference proteome</keyword>
<gene>
    <name evidence="2" type="ORF">SNAT2548_LOCUS19266</name>
</gene>
<feature type="compositionally biased region" description="Low complexity" evidence="1">
    <location>
        <begin position="542"/>
        <end position="560"/>
    </location>
</feature>
<reference evidence="2" key="1">
    <citation type="submission" date="2021-02" db="EMBL/GenBank/DDBJ databases">
        <authorList>
            <person name="Dougan E. K."/>
            <person name="Rhodes N."/>
            <person name="Thang M."/>
            <person name="Chan C."/>
        </authorList>
    </citation>
    <scope>NUCLEOTIDE SEQUENCE</scope>
</reference>
<feature type="region of interest" description="Disordered" evidence="1">
    <location>
        <begin position="500"/>
        <end position="560"/>
    </location>
</feature>
<evidence type="ECO:0000313" key="3">
    <source>
        <dbReference type="Proteomes" id="UP000604046"/>
    </source>
</evidence>
<comment type="caution">
    <text evidence="2">The sequence shown here is derived from an EMBL/GenBank/DDBJ whole genome shotgun (WGS) entry which is preliminary data.</text>
</comment>
<dbReference type="OrthoDB" id="437370at2759"/>
<dbReference type="AlphaFoldDB" id="A0A812Q6S1"/>
<accession>A0A812Q6S1</accession>
<sequence>MDLTSLTAAEEGTVEILEWTWPPEALGQESFRCLSYVIMKRPSGFLLCVPEGFLSAEELESGMQAVEAESIGPSMTFVAPPIQLTESGEWVPPQEVEMVPVLVVDLGVQVTESLAPADLTHPDVIAFREGDSSIFPLASEVVRLAKEWLAASDVMPGDRSGYQTAVSAVEEALPAPAKAKAPKAKRPTVQQLAAQQARMMELMASVVNRLDALGPGGEPHAPAQPSPVVPQAALPHAALQAPVSAVLPPFQAQPKGLAAVLGPPPPVRAQPTASKEQKDLDLLLNPEGTLPTPEGQASGSLTSAVLAQSQALVALVGQLSAGASDPLLEAQPGQASSVRGSIGRAKLQQELSARTGSFATKVRENMERRMDPTGLLPTEQVSFMRYLERHGGFAAQPLLGLIAWQVAQALDLLRLGSQEGARDVLSLLLVMLDQCAQDQGESSLAWLLTLQSDPPLGIFQPPAQLPGSTLQTFSPLADQRWITVSLAYVKELETIAARKVEASPTKTQPAMRQLPKQPSIPLPHAPGSSDNPDGHLSKKQQRAAQWAAAKKAASAANPKK</sequence>
<evidence type="ECO:0000256" key="1">
    <source>
        <dbReference type="SAM" id="MobiDB-lite"/>
    </source>
</evidence>
<protein>
    <submittedName>
        <fullName evidence="2">Uncharacterized protein</fullName>
    </submittedName>
</protein>
<proteinExistence type="predicted"/>
<feature type="region of interest" description="Disordered" evidence="1">
    <location>
        <begin position="257"/>
        <end position="277"/>
    </location>
</feature>